<dbReference type="Pfam" id="PF13967">
    <property type="entry name" value="RSN1_TM"/>
    <property type="match status" value="1"/>
</dbReference>
<evidence type="ECO:0000256" key="5">
    <source>
        <dbReference type="ARBA" id="ARBA00022989"/>
    </source>
</evidence>
<organism evidence="12 13">
    <name type="scientific">Epichloe festucae (strain Fl1)</name>
    <dbReference type="NCBI Taxonomy" id="877507"/>
    <lineage>
        <taxon>Eukaryota</taxon>
        <taxon>Fungi</taxon>
        <taxon>Dikarya</taxon>
        <taxon>Ascomycota</taxon>
        <taxon>Pezizomycotina</taxon>
        <taxon>Sordariomycetes</taxon>
        <taxon>Hypocreomycetidae</taxon>
        <taxon>Hypocreales</taxon>
        <taxon>Clavicipitaceae</taxon>
        <taxon>Epichloe</taxon>
    </lineage>
</organism>
<feature type="domain" description="CSC1/OSCA1-like 7TM region" evidence="8">
    <location>
        <begin position="488"/>
        <end position="760"/>
    </location>
</feature>
<dbReference type="PANTHER" id="PTHR13018">
    <property type="entry name" value="PROBABLE MEMBRANE PROTEIN DUF221-RELATED"/>
    <property type="match status" value="1"/>
</dbReference>
<dbReference type="InterPro" id="IPR022257">
    <property type="entry name" value="PHM7_ext"/>
</dbReference>
<dbReference type="Pfam" id="PF02714">
    <property type="entry name" value="RSN1_7TM"/>
    <property type="match status" value="1"/>
</dbReference>
<dbReference type="OrthoDB" id="1076608at2759"/>
<evidence type="ECO:0000256" key="1">
    <source>
        <dbReference type="ARBA" id="ARBA00004141"/>
    </source>
</evidence>
<feature type="transmembrane region" description="Helical" evidence="7">
    <location>
        <begin position="241"/>
        <end position="261"/>
    </location>
</feature>
<dbReference type="Proteomes" id="UP000594364">
    <property type="component" value="Chromosome 5"/>
</dbReference>
<dbReference type="GO" id="GO:0005227">
    <property type="term" value="F:calcium-activated cation channel activity"/>
    <property type="evidence" value="ECO:0007669"/>
    <property type="project" value="InterPro"/>
</dbReference>
<feature type="transmembrane region" description="Helical" evidence="7">
    <location>
        <begin position="703"/>
        <end position="724"/>
    </location>
</feature>
<keyword evidence="4 7" id="KW-0812">Transmembrane</keyword>
<reference evidence="12 13" key="1">
    <citation type="journal article" date="2018" name="PLoS Genet.">
        <title>Repeat elements organise 3D genome structure and mediate transcription in the filamentous fungus Epichloe festucae.</title>
        <authorList>
            <person name="Winter D.J."/>
            <person name="Ganley A.R.D."/>
            <person name="Young C.A."/>
            <person name="Liachko I."/>
            <person name="Schardl C.L."/>
            <person name="Dupont P.Y."/>
            <person name="Berry D."/>
            <person name="Ram A."/>
            <person name="Scott B."/>
            <person name="Cox M.P."/>
        </authorList>
    </citation>
    <scope>NUCLEOTIDE SEQUENCE [LARGE SCALE GENOMIC DNA]</scope>
    <source>
        <strain evidence="12 13">Fl1</strain>
    </source>
</reference>
<evidence type="ECO:0000313" key="13">
    <source>
        <dbReference type="Proteomes" id="UP000594364"/>
    </source>
</evidence>
<evidence type="ECO:0000256" key="4">
    <source>
        <dbReference type="ARBA" id="ARBA00022692"/>
    </source>
</evidence>
<evidence type="ECO:0000313" key="12">
    <source>
        <dbReference type="EMBL" id="QPH09610.1"/>
    </source>
</evidence>
<name>A0A7S9KV83_EPIFF</name>
<dbReference type="InterPro" id="IPR027815">
    <property type="entry name" value="CSC1/OSCA1-like_cyt"/>
</dbReference>
<dbReference type="GO" id="GO:0005886">
    <property type="term" value="C:plasma membrane"/>
    <property type="evidence" value="ECO:0007669"/>
    <property type="project" value="TreeGrafter"/>
</dbReference>
<dbReference type="InterPro" id="IPR045122">
    <property type="entry name" value="Csc1-like"/>
</dbReference>
<comment type="similarity">
    <text evidence="2">Belongs to the CSC1 (TC 1.A.17) family.</text>
</comment>
<sequence length="966" mass="107934">MLRCPCHPSIQFFLSRPCPSVGDSQLHRAPRRTTSRNKPIATTCSSSGLSVRHETFSTSILLQHVSIPQRKAVVCSRYKMGAFISWIKENVPSDQNAGSNASDEKNQPQSLWGMILTLGPVLAVSLVWIALFLIFRRSHRRFYAPRTYIGGRSERSPEMPGGLLNWFGSFWKLPDTYALTHQTLDAYLFLRYLKICTVICFVSLCITWPILFPVNITGGAGRQQLDILTFGNVSVDGKPNYFYAHCFVAWAVYGFLMYMITRECIFYINLRQAYLLTPHYAKRISARTVLFTSVPQEYLDEAKIRQMFNNAVKNVWIAGRTDELDKHVEERDKAAMKLEGAEVKLIVAVNKARAKALKKGGNAGDAEQDAETGNVIARWVPEKKRPSHRLGPLGLFGKKVDTIEWGRAELGKSIPEVERAQAEWKQNGNFTKIGSVFVEFHTQADAQAAYQVITHHNALHMSPKAIGVKPQDVIWKNLSIPWWQLIIRRYAVCATIAAMIIFWAIPVGVVAIISKVDYLKTLPGLTWIASIPEKILGFISGLLPSVALAILMSLVPVIMRALAKVAGCKTNSEAELYTQNSYFVFQVVQVFLWRSVADAAVGSIIEIAQDPSMVFSLLGKTLPTTSNFYISYFIVQGITVATSTVTQVVGLFIFRIMYKFLASTPRAKYTKWTTLSAILWGSLLPVYTNMVCISIIYSVIAPLILFWSTLGLFLFYLAFRYNILFVSETAVDTQGLIYPRALKQLFTGIYIGEIVMIGLFSVVKAAGPAALMAVFLVFTILYHITFTRSISPLLYGLPRTLETQEAIFQSHGTGAGAAGASKEVSNGSNGTHGEKAVLHGTDYGVQKKTKGNVFTRFFKPWLFSDYATLRHMVPHEQDINFAQLQASGELVERDAYFPPSVNSEPPHLWVPEDPLGVSKHEIALTSRVIPISDKGARLDEKNNVVWSEDLSNEANLPPIYTEKAYY</sequence>
<evidence type="ECO:0000259" key="8">
    <source>
        <dbReference type="Pfam" id="PF02714"/>
    </source>
</evidence>
<feature type="domain" description="CSC1/OSCA1-like cytosolic" evidence="11">
    <location>
        <begin position="286"/>
        <end position="477"/>
    </location>
</feature>
<dbReference type="InterPro" id="IPR003864">
    <property type="entry name" value="CSC1/OSCA1-like_7TM"/>
</dbReference>
<feature type="transmembrane region" description="Helical" evidence="7">
    <location>
        <begin position="675"/>
        <end position="697"/>
    </location>
</feature>
<comment type="subcellular location">
    <subcellularLocation>
        <location evidence="1">Membrane</location>
        <topology evidence="1">Multi-pass membrane protein</topology>
    </subcellularLocation>
</comment>
<dbReference type="InterPro" id="IPR032880">
    <property type="entry name" value="CSC1/OSCA1-like_N"/>
</dbReference>
<evidence type="ECO:0000259" key="9">
    <source>
        <dbReference type="Pfam" id="PF12621"/>
    </source>
</evidence>
<evidence type="ECO:0000256" key="6">
    <source>
        <dbReference type="ARBA" id="ARBA00023136"/>
    </source>
</evidence>
<feature type="transmembrane region" description="Helical" evidence="7">
    <location>
        <begin position="769"/>
        <end position="786"/>
    </location>
</feature>
<dbReference type="Pfam" id="PF12621">
    <property type="entry name" value="PHM7_ext"/>
    <property type="match status" value="1"/>
</dbReference>
<evidence type="ECO:0000259" key="10">
    <source>
        <dbReference type="Pfam" id="PF13967"/>
    </source>
</evidence>
<keyword evidence="3" id="KW-0813">Transport</keyword>
<feature type="domain" description="10TM putative phosphate transporter extracellular tail" evidence="9">
    <location>
        <begin position="857"/>
        <end position="948"/>
    </location>
</feature>
<feature type="transmembrane region" description="Helical" evidence="7">
    <location>
        <begin position="490"/>
        <end position="515"/>
    </location>
</feature>
<evidence type="ECO:0000256" key="3">
    <source>
        <dbReference type="ARBA" id="ARBA00022448"/>
    </source>
</evidence>
<evidence type="ECO:0000256" key="2">
    <source>
        <dbReference type="ARBA" id="ARBA00007779"/>
    </source>
</evidence>
<protein>
    <recommendedName>
        <fullName evidence="14">DUF221 domain-containing protein</fullName>
    </recommendedName>
</protein>
<proteinExistence type="inferred from homology"/>
<accession>A0A7S9KV83</accession>
<dbReference type="PANTHER" id="PTHR13018:SF26">
    <property type="entry name" value="DOMAIN PROTEIN, PUTATIVE (AFU_ORTHOLOGUE AFUA_5G10920)-RELATED"/>
    <property type="match status" value="1"/>
</dbReference>
<feature type="transmembrane region" description="Helical" evidence="7">
    <location>
        <begin position="535"/>
        <end position="562"/>
    </location>
</feature>
<dbReference type="EMBL" id="CP031389">
    <property type="protein sequence ID" value="QPH09610.1"/>
    <property type="molecule type" value="Genomic_DNA"/>
</dbReference>
<feature type="transmembrane region" description="Helical" evidence="7">
    <location>
        <begin position="192"/>
        <end position="211"/>
    </location>
</feature>
<feature type="transmembrane region" description="Helical" evidence="7">
    <location>
        <begin position="745"/>
        <end position="763"/>
    </location>
</feature>
<evidence type="ECO:0000259" key="11">
    <source>
        <dbReference type="Pfam" id="PF14703"/>
    </source>
</evidence>
<dbReference type="AlphaFoldDB" id="A0A7S9KV83"/>
<evidence type="ECO:0008006" key="14">
    <source>
        <dbReference type="Google" id="ProtNLM"/>
    </source>
</evidence>
<keyword evidence="6 7" id="KW-0472">Membrane</keyword>
<gene>
    <name evidence="12" type="ORF">C2857_000507</name>
</gene>
<keyword evidence="5 7" id="KW-1133">Transmembrane helix</keyword>
<keyword evidence="13" id="KW-1185">Reference proteome</keyword>
<feature type="transmembrane region" description="Helical" evidence="7">
    <location>
        <begin position="111"/>
        <end position="135"/>
    </location>
</feature>
<feature type="transmembrane region" description="Helical" evidence="7">
    <location>
        <begin position="628"/>
        <end position="654"/>
    </location>
</feature>
<feature type="domain" description="CSC1/OSCA1-like N-terminal transmembrane" evidence="10">
    <location>
        <begin position="115"/>
        <end position="263"/>
    </location>
</feature>
<evidence type="ECO:0000256" key="7">
    <source>
        <dbReference type="SAM" id="Phobius"/>
    </source>
</evidence>
<dbReference type="Pfam" id="PF14703">
    <property type="entry name" value="PHM7_cyt"/>
    <property type="match status" value="1"/>
</dbReference>